<protein>
    <submittedName>
        <fullName evidence="4">Uncharacterized protein</fullName>
    </submittedName>
</protein>
<reference evidence="4 5" key="1">
    <citation type="submission" date="2024-01" db="EMBL/GenBank/DDBJ databases">
        <title>The genomes of 5 underutilized Papilionoideae crops provide insights into root nodulation and disease resistanc.</title>
        <authorList>
            <person name="Yuan L."/>
        </authorList>
    </citation>
    <scope>NUCLEOTIDE SEQUENCE [LARGE SCALE GENOMIC DNA]</scope>
    <source>
        <strain evidence="4">ZHUSHIDOU_FW_LH</strain>
        <tissue evidence="4">Leaf</tissue>
    </source>
</reference>
<evidence type="ECO:0000313" key="4">
    <source>
        <dbReference type="EMBL" id="KAK7256623.1"/>
    </source>
</evidence>
<comment type="caution">
    <text evidence="4">The sequence shown here is derived from an EMBL/GenBank/DDBJ whole genome shotgun (WGS) entry which is preliminary data.</text>
</comment>
<keyword evidence="5" id="KW-1185">Reference proteome</keyword>
<dbReference type="EMBL" id="JAYWIO010000006">
    <property type="protein sequence ID" value="KAK7256623.1"/>
    <property type="molecule type" value="Genomic_DNA"/>
</dbReference>
<dbReference type="SUPFAM" id="SSF52058">
    <property type="entry name" value="L domain-like"/>
    <property type="match status" value="1"/>
</dbReference>
<keyword evidence="3" id="KW-0677">Repeat</keyword>
<dbReference type="AlphaFoldDB" id="A0AAN9EMI4"/>
<dbReference type="Pfam" id="PF12799">
    <property type="entry name" value="LRR_4"/>
    <property type="match status" value="1"/>
</dbReference>
<gene>
    <name evidence="4" type="ORF">RIF29_30077</name>
</gene>
<dbReference type="Gene3D" id="3.80.10.10">
    <property type="entry name" value="Ribonuclease Inhibitor"/>
    <property type="match status" value="1"/>
</dbReference>
<evidence type="ECO:0000256" key="1">
    <source>
        <dbReference type="ARBA" id="ARBA00022614"/>
    </source>
</evidence>
<dbReference type="InterPro" id="IPR025875">
    <property type="entry name" value="Leu-rich_rpt_4"/>
</dbReference>
<evidence type="ECO:0000313" key="5">
    <source>
        <dbReference type="Proteomes" id="UP001372338"/>
    </source>
</evidence>
<evidence type="ECO:0000256" key="3">
    <source>
        <dbReference type="ARBA" id="ARBA00022737"/>
    </source>
</evidence>
<dbReference type="PANTHER" id="PTHR47988">
    <property type="entry name" value="SOMATIC EMBRYOGENESIS RECEPTOR KINASE 1"/>
    <property type="match status" value="1"/>
</dbReference>
<name>A0AAN9EMI4_CROPI</name>
<organism evidence="4 5">
    <name type="scientific">Crotalaria pallida</name>
    <name type="common">Smooth rattlebox</name>
    <name type="synonym">Crotalaria striata</name>
    <dbReference type="NCBI Taxonomy" id="3830"/>
    <lineage>
        <taxon>Eukaryota</taxon>
        <taxon>Viridiplantae</taxon>
        <taxon>Streptophyta</taxon>
        <taxon>Embryophyta</taxon>
        <taxon>Tracheophyta</taxon>
        <taxon>Spermatophyta</taxon>
        <taxon>Magnoliopsida</taxon>
        <taxon>eudicotyledons</taxon>
        <taxon>Gunneridae</taxon>
        <taxon>Pentapetalae</taxon>
        <taxon>rosids</taxon>
        <taxon>fabids</taxon>
        <taxon>Fabales</taxon>
        <taxon>Fabaceae</taxon>
        <taxon>Papilionoideae</taxon>
        <taxon>50 kb inversion clade</taxon>
        <taxon>genistoids sensu lato</taxon>
        <taxon>core genistoids</taxon>
        <taxon>Crotalarieae</taxon>
        <taxon>Crotalaria</taxon>
    </lineage>
</organism>
<evidence type="ECO:0000256" key="2">
    <source>
        <dbReference type="ARBA" id="ARBA00022729"/>
    </source>
</evidence>
<accession>A0AAN9EMI4</accession>
<keyword evidence="1" id="KW-0433">Leucine-rich repeat</keyword>
<dbReference type="Proteomes" id="UP001372338">
    <property type="component" value="Unassembled WGS sequence"/>
</dbReference>
<proteinExistence type="predicted"/>
<sequence>MQFESDIGGVLDLNRSCSKTIFEGGKKNNHVLIGDLGDGTNAICEGVTLTFIGILNFSPPFGINRERVEQMEDRLKEDILLEAARYGNKILVTVTVGISCCACTYQFDNLSNSRCYIGNLTNLQIVLLQNNNITRPIPSDLGKLSKLQTLDLSNNFFSGEIPSSLGHLKSSNTLTCPTTVFWLNHSTLLETPLFVLLEKNQTAMGLH</sequence>
<keyword evidence="2" id="KW-0732">Signal</keyword>
<dbReference type="InterPro" id="IPR032675">
    <property type="entry name" value="LRR_dom_sf"/>
</dbReference>